<protein>
    <recommendedName>
        <fullName evidence="3">CBM2 domain-containing protein</fullName>
    </recommendedName>
</protein>
<dbReference type="OrthoDB" id="3544415at2"/>
<feature type="region of interest" description="Disordered" evidence="1">
    <location>
        <begin position="1"/>
        <end position="182"/>
    </location>
</feature>
<accession>A0A367FR72</accession>
<dbReference type="InterPro" id="IPR012291">
    <property type="entry name" value="CBM2_carb-bd_dom_sf"/>
</dbReference>
<evidence type="ECO:0000313" key="5">
    <source>
        <dbReference type="Proteomes" id="UP000253094"/>
    </source>
</evidence>
<feature type="region of interest" description="Disordered" evidence="1">
    <location>
        <begin position="230"/>
        <end position="362"/>
    </location>
</feature>
<dbReference type="InterPro" id="IPR008965">
    <property type="entry name" value="CBM2/CBM3_carb-bd_dom_sf"/>
</dbReference>
<feature type="compositionally biased region" description="Basic and acidic residues" evidence="1">
    <location>
        <begin position="151"/>
        <end position="160"/>
    </location>
</feature>
<organism evidence="4 5">
    <name type="scientific">Sphaerisporangium album</name>
    <dbReference type="NCBI Taxonomy" id="509200"/>
    <lineage>
        <taxon>Bacteria</taxon>
        <taxon>Bacillati</taxon>
        <taxon>Actinomycetota</taxon>
        <taxon>Actinomycetes</taxon>
        <taxon>Streptosporangiales</taxon>
        <taxon>Streptosporangiaceae</taxon>
        <taxon>Sphaerisporangium</taxon>
    </lineage>
</organism>
<dbReference type="SMART" id="SM00637">
    <property type="entry name" value="CBD_II"/>
    <property type="match status" value="1"/>
</dbReference>
<dbReference type="SUPFAM" id="SSF49384">
    <property type="entry name" value="Carbohydrate-binding domain"/>
    <property type="match status" value="1"/>
</dbReference>
<evidence type="ECO:0000259" key="3">
    <source>
        <dbReference type="SMART" id="SM00637"/>
    </source>
</evidence>
<comment type="caution">
    <text evidence="4">The sequence shown here is derived from an EMBL/GenBank/DDBJ whole genome shotgun (WGS) entry which is preliminary data.</text>
</comment>
<dbReference type="GO" id="GO:0005975">
    <property type="term" value="P:carbohydrate metabolic process"/>
    <property type="evidence" value="ECO:0007669"/>
    <property type="project" value="InterPro"/>
</dbReference>
<keyword evidence="2" id="KW-0472">Membrane</keyword>
<feature type="compositionally biased region" description="Polar residues" evidence="1">
    <location>
        <begin position="331"/>
        <end position="347"/>
    </location>
</feature>
<keyword evidence="5" id="KW-1185">Reference proteome</keyword>
<proteinExistence type="predicted"/>
<keyword evidence="2" id="KW-0812">Transmembrane</keyword>
<feature type="transmembrane region" description="Helical" evidence="2">
    <location>
        <begin position="184"/>
        <end position="203"/>
    </location>
</feature>
<dbReference type="Gene3D" id="2.60.40.290">
    <property type="match status" value="1"/>
</dbReference>
<feature type="compositionally biased region" description="Polar residues" evidence="1">
    <location>
        <begin position="303"/>
        <end position="325"/>
    </location>
</feature>
<feature type="domain" description="CBM2" evidence="3">
    <location>
        <begin position="363"/>
        <end position="455"/>
    </location>
</feature>
<feature type="compositionally biased region" description="Low complexity" evidence="1">
    <location>
        <begin position="279"/>
        <end position="299"/>
    </location>
</feature>
<dbReference type="AlphaFoldDB" id="A0A367FR72"/>
<evidence type="ECO:0000256" key="1">
    <source>
        <dbReference type="SAM" id="MobiDB-lite"/>
    </source>
</evidence>
<dbReference type="GO" id="GO:0004553">
    <property type="term" value="F:hydrolase activity, hydrolyzing O-glycosyl compounds"/>
    <property type="evidence" value="ECO:0007669"/>
    <property type="project" value="InterPro"/>
</dbReference>
<dbReference type="GO" id="GO:0030247">
    <property type="term" value="F:polysaccharide binding"/>
    <property type="evidence" value="ECO:0007669"/>
    <property type="project" value="InterPro"/>
</dbReference>
<gene>
    <name evidence="4" type="ORF">DQ384_06710</name>
</gene>
<dbReference type="EMBL" id="QOIL01000003">
    <property type="protein sequence ID" value="RCG32190.1"/>
    <property type="molecule type" value="Genomic_DNA"/>
</dbReference>
<evidence type="ECO:0000313" key="4">
    <source>
        <dbReference type="EMBL" id="RCG32190.1"/>
    </source>
</evidence>
<name>A0A367FR72_9ACTN</name>
<reference evidence="4 5" key="1">
    <citation type="submission" date="2018-06" db="EMBL/GenBank/DDBJ databases">
        <title>Sphaerisporangium craniellae sp. nov., isolated from a marine sponge in the South China Sea.</title>
        <authorList>
            <person name="Li L."/>
        </authorList>
    </citation>
    <scope>NUCLEOTIDE SEQUENCE [LARGE SCALE GENOMIC DNA]</scope>
    <source>
        <strain evidence="4 5">CCTCC AA 208026</strain>
    </source>
</reference>
<sequence>MGRGRHTPRGRGADDGDGWDEHGNPAWDDERGTQEWLNDPALFAEPAPAAVPPEEPAASTWPRAWERPSAVMSATGPPPPPADPFPHTGQMAAVGSLPEAGDPFPHTGQMTAVGPFPEARGTRAEPSAGETGAYPHTGEILRVGRVPGPEAGRRAPEPGGRRRARRTDRHTGTGQRKGRRGRSIAVMSAVAVAMAVTATVIGVKLSSTRLDMTTTDCPEGRACASVAQGVPSAGAGTDLGDGPTTDPSVTDPASPDTESPTGSADPTAPQGTRRREPSTRPTPQRTRATPTPRPSTADRSTPESDPTPKQQQNGTPENPRATQDSEPLRTSEPSITAQPTQPQQSPEVSPMSDDGRPITPGRVAVDFGVADLSDTGYTGRLSVVNTGPALDGWTLRVPVGGVVTAARGAIWEQDGDTLVLTSADPLGVDESIVISFTADGDATVPGTCGLAEGRCQISADPDGAGIRG</sequence>
<keyword evidence="2" id="KW-1133">Transmembrane helix</keyword>
<dbReference type="Proteomes" id="UP000253094">
    <property type="component" value="Unassembled WGS sequence"/>
</dbReference>
<dbReference type="InterPro" id="IPR001919">
    <property type="entry name" value="CBD2"/>
</dbReference>
<dbReference type="RefSeq" id="WP_114027806.1">
    <property type="nucleotide sequence ID" value="NZ_QOIL01000003.1"/>
</dbReference>
<evidence type="ECO:0000256" key="2">
    <source>
        <dbReference type="SAM" id="Phobius"/>
    </source>
</evidence>
<feature type="compositionally biased region" description="Basic and acidic residues" evidence="1">
    <location>
        <begin position="11"/>
        <end position="33"/>
    </location>
</feature>